<dbReference type="PROSITE" id="PS50110">
    <property type="entry name" value="RESPONSE_REGULATORY"/>
    <property type="match status" value="1"/>
</dbReference>
<gene>
    <name evidence="5" type="primary">ompR</name>
    <name evidence="5" type="ORF">SOCE26_010430</name>
</gene>
<feature type="region of interest" description="Disordered" evidence="3">
    <location>
        <begin position="174"/>
        <end position="227"/>
    </location>
</feature>
<dbReference type="PANTHER" id="PTHR44591">
    <property type="entry name" value="STRESS RESPONSE REGULATOR PROTEIN 1"/>
    <property type="match status" value="1"/>
</dbReference>
<proteinExistence type="predicted"/>
<sequence>MSVSLRARRTLSQGQGDGAVSSIFRQRYRVLVVDDDDRALDGITAVLSPDVDVVTCSSAEHALRLLEARRFHLVCSDFMMPGMKGDELLRRVASMSLYTSCLLVTGADEYMRSKDQSQNHVILKPFDPARLIGIVLQLARLAEMKRSVHSMADSLGWAGPAGVACGGEMVSCEAPDASASPDSTPAPSTSRLGARAEAVSTVQELQQGPELTRSEPATPGVSGRYRR</sequence>
<evidence type="ECO:0000256" key="2">
    <source>
        <dbReference type="PROSITE-ProRule" id="PRU00169"/>
    </source>
</evidence>
<evidence type="ECO:0000256" key="3">
    <source>
        <dbReference type="SAM" id="MobiDB-lite"/>
    </source>
</evidence>
<dbReference type="PANTHER" id="PTHR44591:SF3">
    <property type="entry name" value="RESPONSE REGULATORY DOMAIN-CONTAINING PROTEIN"/>
    <property type="match status" value="1"/>
</dbReference>
<dbReference type="AlphaFoldDB" id="A0A2L0EK53"/>
<feature type="domain" description="Response regulatory" evidence="4">
    <location>
        <begin position="29"/>
        <end position="139"/>
    </location>
</feature>
<keyword evidence="1 2" id="KW-0597">Phosphoprotein</keyword>
<evidence type="ECO:0000313" key="6">
    <source>
        <dbReference type="Proteomes" id="UP000238348"/>
    </source>
</evidence>
<feature type="compositionally biased region" description="Low complexity" evidence="3">
    <location>
        <begin position="174"/>
        <end position="190"/>
    </location>
</feature>
<protein>
    <submittedName>
        <fullName evidence="5">Transcriptional regulator</fullName>
    </submittedName>
</protein>
<feature type="modified residue" description="4-aspartylphosphate" evidence="2">
    <location>
        <position position="77"/>
    </location>
</feature>
<accession>A0A2L0EK53</accession>
<organism evidence="5 6">
    <name type="scientific">Sorangium cellulosum</name>
    <name type="common">Polyangium cellulosum</name>
    <dbReference type="NCBI Taxonomy" id="56"/>
    <lineage>
        <taxon>Bacteria</taxon>
        <taxon>Pseudomonadati</taxon>
        <taxon>Myxococcota</taxon>
        <taxon>Polyangia</taxon>
        <taxon>Polyangiales</taxon>
        <taxon>Polyangiaceae</taxon>
        <taxon>Sorangium</taxon>
    </lineage>
</organism>
<dbReference type="Pfam" id="PF00072">
    <property type="entry name" value="Response_reg"/>
    <property type="match status" value="1"/>
</dbReference>
<evidence type="ECO:0000313" key="5">
    <source>
        <dbReference type="EMBL" id="AUX39648.1"/>
    </source>
</evidence>
<evidence type="ECO:0000259" key="4">
    <source>
        <dbReference type="PROSITE" id="PS50110"/>
    </source>
</evidence>
<dbReference type="EMBL" id="CP012673">
    <property type="protein sequence ID" value="AUX39648.1"/>
    <property type="molecule type" value="Genomic_DNA"/>
</dbReference>
<dbReference type="Proteomes" id="UP000238348">
    <property type="component" value="Chromosome"/>
</dbReference>
<dbReference type="InterPro" id="IPR001789">
    <property type="entry name" value="Sig_transdc_resp-reg_receiver"/>
</dbReference>
<evidence type="ECO:0000256" key="1">
    <source>
        <dbReference type="ARBA" id="ARBA00022553"/>
    </source>
</evidence>
<dbReference type="SUPFAM" id="SSF52172">
    <property type="entry name" value="CheY-like"/>
    <property type="match status" value="1"/>
</dbReference>
<reference evidence="5 6" key="1">
    <citation type="submission" date="2015-09" db="EMBL/GenBank/DDBJ databases">
        <title>Sorangium comparison.</title>
        <authorList>
            <person name="Zaburannyi N."/>
            <person name="Bunk B."/>
            <person name="Overmann J."/>
            <person name="Mueller R."/>
        </authorList>
    </citation>
    <scope>NUCLEOTIDE SEQUENCE [LARGE SCALE GENOMIC DNA]</scope>
    <source>
        <strain evidence="5 6">So ce26</strain>
    </source>
</reference>
<dbReference type="SMART" id="SM00448">
    <property type="entry name" value="REC"/>
    <property type="match status" value="1"/>
</dbReference>
<name>A0A2L0EK53_SORCE</name>
<dbReference type="GO" id="GO:0000160">
    <property type="term" value="P:phosphorelay signal transduction system"/>
    <property type="evidence" value="ECO:0007669"/>
    <property type="project" value="InterPro"/>
</dbReference>
<dbReference type="InterPro" id="IPR011006">
    <property type="entry name" value="CheY-like_superfamily"/>
</dbReference>
<dbReference type="Gene3D" id="3.40.50.2300">
    <property type="match status" value="1"/>
</dbReference>
<dbReference type="InterPro" id="IPR050595">
    <property type="entry name" value="Bact_response_regulator"/>
</dbReference>